<comment type="caution">
    <text evidence="1">The sequence shown here is derived from an EMBL/GenBank/DDBJ whole genome shotgun (WGS) entry which is preliminary data.</text>
</comment>
<organism evidence="1 2">
    <name type="scientific">Campylobacter massiliensis</name>
    <dbReference type="NCBI Taxonomy" id="2762557"/>
    <lineage>
        <taxon>Bacteria</taxon>
        <taxon>Pseudomonadati</taxon>
        <taxon>Campylobacterota</taxon>
        <taxon>Epsilonproteobacteria</taxon>
        <taxon>Campylobacterales</taxon>
        <taxon>Campylobacteraceae</taxon>
        <taxon>Campylobacter</taxon>
    </lineage>
</organism>
<proteinExistence type="predicted"/>
<evidence type="ECO:0008006" key="3">
    <source>
        <dbReference type="Google" id="ProtNLM"/>
    </source>
</evidence>
<dbReference type="NCBIfam" id="NF041329">
    <property type="entry name" value="CmeU"/>
    <property type="match status" value="1"/>
</dbReference>
<keyword evidence="2" id="KW-1185">Reference proteome</keyword>
<reference evidence="1 2" key="1">
    <citation type="submission" date="2020-08" db="EMBL/GenBank/DDBJ databases">
        <title>Complete genome and description of Campylobacter massiliensis Marseille-Q3452 sp. nov.</title>
        <authorList>
            <person name="Antezack A."/>
        </authorList>
    </citation>
    <scope>NUCLEOTIDE SEQUENCE [LARGE SCALE GENOMIC DNA]</scope>
    <source>
        <strain evidence="1 2">Marseille-Q3452</strain>
    </source>
</reference>
<dbReference type="RefSeq" id="WP_185897859.1">
    <property type="nucleotide sequence ID" value="NZ_JACLZK010000001.1"/>
</dbReference>
<gene>
    <name evidence="1" type="ORF">H7R39_02725</name>
</gene>
<evidence type="ECO:0000313" key="2">
    <source>
        <dbReference type="Proteomes" id="UP000552683"/>
    </source>
</evidence>
<dbReference type="InterPro" id="IPR049887">
    <property type="entry name" value="CmeU-like"/>
</dbReference>
<sequence length="80" mass="9272">MQEKKEIVKNQIEEILKARGEFFAELDRQVPKVAGTDVFDFAAVKEADLKALYAKFYSYDYSIRKLLPNVYEAFGVNFNV</sequence>
<accession>A0A842J318</accession>
<dbReference type="Proteomes" id="UP000552683">
    <property type="component" value="Unassembled WGS sequence"/>
</dbReference>
<protein>
    <recommendedName>
        <fullName evidence="3">Chain-length determining protein</fullName>
    </recommendedName>
</protein>
<dbReference type="AlphaFoldDB" id="A0A842J318"/>
<name>A0A842J318_9BACT</name>
<evidence type="ECO:0000313" key="1">
    <source>
        <dbReference type="EMBL" id="MBC2882196.1"/>
    </source>
</evidence>
<dbReference type="EMBL" id="JACLZK010000001">
    <property type="protein sequence ID" value="MBC2882196.1"/>
    <property type="molecule type" value="Genomic_DNA"/>
</dbReference>